<dbReference type="Pfam" id="PF00989">
    <property type="entry name" value="PAS"/>
    <property type="match status" value="1"/>
</dbReference>
<dbReference type="AlphaFoldDB" id="A0A644X218"/>
<keyword evidence="1" id="KW-0547">Nucleotide-binding</keyword>
<dbReference type="EMBL" id="VSSQ01001438">
    <property type="protein sequence ID" value="MPM08333.1"/>
    <property type="molecule type" value="Genomic_DNA"/>
</dbReference>
<feature type="domain" description="PAS" evidence="9">
    <location>
        <begin position="82"/>
        <end position="126"/>
    </location>
</feature>
<dbReference type="NCBIfam" id="TIGR00229">
    <property type="entry name" value="sensory_box"/>
    <property type="match status" value="1"/>
</dbReference>
<dbReference type="SMART" id="SM00382">
    <property type="entry name" value="AAA"/>
    <property type="match status" value="1"/>
</dbReference>
<dbReference type="CDD" id="cd00009">
    <property type="entry name" value="AAA"/>
    <property type="match status" value="1"/>
</dbReference>
<dbReference type="PROSITE" id="PS00676">
    <property type="entry name" value="SIGMA54_INTERACT_2"/>
    <property type="match status" value="1"/>
</dbReference>
<evidence type="ECO:0000259" key="10">
    <source>
        <dbReference type="PROSITE" id="PS50113"/>
    </source>
</evidence>
<dbReference type="PANTHER" id="PTHR32071">
    <property type="entry name" value="TRANSCRIPTIONAL REGULATORY PROTEIN"/>
    <property type="match status" value="1"/>
</dbReference>
<organism evidence="11">
    <name type="scientific">bioreactor metagenome</name>
    <dbReference type="NCBI Taxonomy" id="1076179"/>
    <lineage>
        <taxon>unclassified sequences</taxon>
        <taxon>metagenomes</taxon>
        <taxon>ecological metagenomes</taxon>
    </lineage>
</organism>
<dbReference type="InterPro" id="IPR035965">
    <property type="entry name" value="PAS-like_dom_sf"/>
</dbReference>
<dbReference type="GO" id="GO:0005524">
    <property type="term" value="F:ATP binding"/>
    <property type="evidence" value="ECO:0007669"/>
    <property type="project" value="UniProtKB-KW"/>
</dbReference>
<evidence type="ECO:0000256" key="1">
    <source>
        <dbReference type="ARBA" id="ARBA00022741"/>
    </source>
</evidence>
<evidence type="ECO:0000256" key="4">
    <source>
        <dbReference type="ARBA" id="ARBA00023015"/>
    </source>
</evidence>
<keyword evidence="6" id="KW-0804">Transcription</keyword>
<dbReference type="Gene3D" id="1.10.10.60">
    <property type="entry name" value="Homeodomain-like"/>
    <property type="match status" value="1"/>
</dbReference>
<dbReference type="InterPro" id="IPR003593">
    <property type="entry name" value="AAA+_ATPase"/>
</dbReference>
<dbReference type="GO" id="GO:0003677">
    <property type="term" value="F:DNA binding"/>
    <property type="evidence" value="ECO:0007669"/>
    <property type="project" value="UniProtKB-KW"/>
</dbReference>
<dbReference type="InterPro" id="IPR013767">
    <property type="entry name" value="PAS_fold"/>
</dbReference>
<evidence type="ECO:0000259" key="8">
    <source>
        <dbReference type="PROSITE" id="PS50045"/>
    </source>
</evidence>
<dbReference type="Pfam" id="PF00158">
    <property type="entry name" value="Sigma54_activat"/>
    <property type="match status" value="1"/>
</dbReference>
<accession>A0A644X218</accession>
<dbReference type="Gene3D" id="3.30.450.20">
    <property type="entry name" value="PAS domain"/>
    <property type="match status" value="1"/>
</dbReference>
<dbReference type="Pfam" id="PF25601">
    <property type="entry name" value="AAA_lid_14"/>
    <property type="match status" value="1"/>
</dbReference>
<sequence>MKTRFIDNNQKKMAEPLKNNNEIPDLTEFNSLTLMFLPAIICLSIIRKRYDWILQKEALMKRSPVRLSAQQDFNFLSHYEDRIELLISVLESSFDGIYITDGQANTIWCNRSYEVVSGLNRNEVIGLNMRELEAQGVISRSATLIVLQSRESVTIEQDFKTGKHAIVTGTPLFDENDNIIMVITNVRDISELYDLKEQLARNSELNRRYQTEIELIQKHIIGYEDFVATDKKTLELLRVVNRVAKLDTTILLLGETGVGKESVAAYIFKNSTRNGEHFIKVNCAAITPSLIESELFGYEPGTFTGASKSGKMGLFEVANNGTIFLDEVGELPYNIQAKLLRVLQEQEILRIGSDKPIKINVRILAATNRNLEEMVAKKLFREDLYYRLNVFPITIPPLRERKDDISVLAQNMLEKLNKKYGLNKSFSQQALSRLLEYHWPGNVRELKNVVERTFIMCSDEKITAADLPLQTGWHEILDENNKVDLREIIERVEENYINRAYENFHNVRTAAKSLGMSAATFTRKHNRYCKRK</sequence>
<keyword evidence="5" id="KW-0238">DNA-binding</keyword>
<dbReference type="PANTHER" id="PTHR32071:SF121">
    <property type="entry name" value="SIGMA L-DEPENDENT TRANSCRIPTIONAL REGULATOR YQIR-RELATED"/>
    <property type="match status" value="1"/>
</dbReference>
<dbReference type="InterPro" id="IPR030828">
    <property type="entry name" value="HTH_TyrR"/>
</dbReference>
<evidence type="ECO:0000256" key="5">
    <source>
        <dbReference type="ARBA" id="ARBA00023125"/>
    </source>
</evidence>
<dbReference type="SUPFAM" id="SSF46689">
    <property type="entry name" value="Homeodomain-like"/>
    <property type="match status" value="1"/>
</dbReference>
<dbReference type="InterPro" id="IPR002078">
    <property type="entry name" value="Sigma_54_int"/>
</dbReference>
<evidence type="ECO:0000256" key="6">
    <source>
        <dbReference type="ARBA" id="ARBA00023163"/>
    </source>
</evidence>
<dbReference type="InterPro" id="IPR000014">
    <property type="entry name" value="PAS"/>
</dbReference>
<dbReference type="PROSITE" id="PS50045">
    <property type="entry name" value="SIGMA54_INTERACT_4"/>
    <property type="match status" value="1"/>
</dbReference>
<keyword evidence="3" id="KW-0067">ATP-binding</keyword>
<dbReference type="Gene3D" id="1.10.8.60">
    <property type="match status" value="1"/>
</dbReference>
<dbReference type="SUPFAM" id="SSF55785">
    <property type="entry name" value="PYP-like sensor domain (PAS domain)"/>
    <property type="match status" value="1"/>
</dbReference>
<dbReference type="Gene3D" id="3.40.50.300">
    <property type="entry name" value="P-loop containing nucleotide triphosphate hydrolases"/>
    <property type="match status" value="1"/>
</dbReference>
<dbReference type="InterPro" id="IPR025943">
    <property type="entry name" value="Sigma_54_int_dom_ATP-bd_2"/>
</dbReference>
<dbReference type="PROSITE" id="PS50112">
    <property type="entry name" value="PAS"/>
    <property type="match status" value="1"/>
</dbReference>
<dbReference type="InterPro" id="IPR058031">
    <property type="entry name" value="AAA_lid_NorR"/>
</dbReference>
<comment type="caution">
    <text evidence="11">The sequence shown here is derived from an EMBL/GenBank/DDBJ whole genome shotgun (WGS) entry which is preliminary data.</text>
</comment>
<dbReference type="SUPFAM" id="SSF52540">
    <property type="entry name" value="P-loop containing nucleoside triphosphate hydrolases"/>
    <property type="match status" value="1"/>
</dbReference>
<evidence type="ECO:0000256" key="3">
    <source>
        <dbReference type="ARBA" id="ARBA00022840"/>
    </source>
</evidence>
<evidence type="ECO:0000259" key="9">
    <source>
        <dbReference type="PROSITE" id="PS50112"/>
    </source>
</evidence>
<gene>
    <name evidence="11" type="primary">norR_65</name>
    <name evidence="11" type="ORF">SDC9_54645</name>
</gene>
<dbReference type="PROSITE" id="PS50113">
    <property type="entry name" value="PAC"/>
    <property type="match status" value="1"/>
</dbReference>
<keyword evidence="4" id="KW-0805">Transcription regulation</keyword>
<dbReference type="InterPro" id="IPR027417">
    <property type="entry name" value="P-loop_NTPase"/>
</dbReference>
<dbReference type="Pfam" id="PF18024">
    <property type="entry name" value="HTH_50"/>
    <property type="match status" value="1"/>
</dbReference>
<dbReference type="FunFam" id="3.40.50.300:FF:000006">
    <property type="entry name" value="DNA-binding transcriptional regulator NtrC"/>
    <property type="match status" value="1"/>
</dbReference>
<name>A0A644X218_9ZZZZ</name>
<keyword evidence="2" id="KW-0058">Aromatic hydrocarbons catabolism</keyword>
<dbReference type="GO" id="GO:0006355">
    <property type="term" value="P:regulation of DNA-templated transcription"/>
    <property type="evidence" value="ECO:0007669"/>
    <property type="project" value="InterPro"/>
</dbReference>
<dbReference type="CDD" id="cd00130">
    <property type="entry name" value="PAS"/>
    <property type="match status" value="1"/>
</dbReference>
<proteinExistence type="predicted"/>
<feature type="domain" description="Sigma-54 factor interaction" evidence="8">
    <location>
        <begin position="226"/>
        <end position="455"/>
    </location>
</feature>
<evidence type="ECO:0000256" key="2">
    <source>
        <dbReference type="ARBA" id="ARBA00022797"/>
    </source>
</evidence>
<dbReference type="InterPro" id="IPR009057">
    <property type="entry name" value="Homeodomain-like_sf"/>
</dbReference>
<dbReference type="PROSITE" id="PS00688">
    <property type="entry name" value="SIGMA54_INTERACT_3"/>
    <property type="match status" value="1"/>
</dbReference>
<feature type="domain" description="PAC" evidence="10">
    <location>
        <begin position="148"/>
        <end position="201"/>
    </location>
</feature>
<evidence type="ECO:0000256" key="7">
    <source>
        <dbReference type="ARBA" id="ARBA00029500"/>
    </source>
</evidence>
<dbReference type="InterPro" id="IPR025662">
    <property type="entry name" value="Sigma_54_int_dom_ATP-bd_1"/>
</dbReference>
<protein>
    <recommendedName>
        <fullName evidence="7">HTH-type transcriptional regulatory protein TyrR</fullName>
    </recommendedName>
</protein>
<dbReference type="PROSITE" id="PS00675">
    <property type="entry name" value="SIGMA54_INTERACT_1"/>
    <property type="match status" value="1"/>
</dbReference>
<reference evidence="11" key="1">
    <citation type="submission" date="2019-08" db="EMBL/GenBank/DDBJ databases">
        <authorList>
            <person name="Kucharzyk K."/>
            <person name="Murdoch R.W."/>
            <person name="Higgins S."/>
            <person name="Loffler F."/>
        </authorList>
    </citation>
    <scope>NUCLEOTIDE SEQUENCE</scope>
</reference>
<evidence type="ECO:0000313" key="11">
    <source>
        <dbReference type="EMBL" id="MPM08333.1"/>
    </source>
</evidence>
<dbReference type="InterPro" id="IPR025944">
    <property type="entry name" value="Sigma_54_int_dom_CS"/>
</dbReference>
<dbReference type="InterPro" id="IPR000700">
    <property type="entry name" value="PAS-assoc_C"/>
</dbReference>